<dbReference type="SUPFAM" id="SSF54593">
    <property type="entry name" value="Glyoxalase/Bleomycin resistance protein/Dihydroxybiphenyl dioxygenase"/>
    <property type="match status" value="1"/>
</dbReference>
<gene>
    <name evidence="1" type="ORF">G6N73_32040</name>
</gene>
<comment type="caution">
    <text evidence="1">The sequence shown here is derived from an EMBL/GenBank/DDBJ whole genome shotgun (WGS) entry which is preliminary data.</text>
</comment>
<organism evidence="1 2">
    <name type="scientific">Allomesorhizobium camelthorni</name>
    <dbReference type="NCBI Taxonomy" id="475069"/>
    <lineage>
        <taxon>Bacteria</taxon>
        <taxon>Pseudomonadati</taxon>
        <taxon>Pseudomonadota</taxon>
        <taxon>Alphaproteobacteria</taxon>
        <taxon>Hyphomicrobiales</taxon>
        <taxon>Phyllobacteriaceae</taxon>
        <taxon>Allomesorhizobium</taxon>
    </lineage>
</organism>
<protein>
    <submittedName>
        <fullName evidence="1">Glyoxalase</fullName>
    </submittedName>
</protein>
<dbReference type="Pfam" id="PF13669">
    <property type="entry name" value="Glyoxalase_4"/>
    <property type="match status" value="1"/>
</dbReference>
<dbReference type="AlphaFoldDB" id="A0A6G4WLW0"/>
<dbReference type="RefSeq" id="WP_165033964.1">
    <property type="nucleotide sequence ID" value="NZ_JAAKZF010000112.1"/>
</dbReference>
<dbReference type="InterPro" id="IPR029068">
    <property type="entry name" value="Glyas_Bleomycin-R_OHBP_Dase"/>
</dbReference>
<sequence length="159" mass="17440">MTDNSIPSSKPLFTETMQIGMVVRDLDATVRAYESFGVGPWERFEIPPEYGTDVTIEGKPSSLHTRVACANIGSVQWELIQPLDPQSIYGRFLAEKGEGVHHIAVRTLNFAEMVAREAALGRGLLLRGTFSGIDLAYLDTTRELGVPIEIGSLPEYQGS</sequence>
<evidence type="ECO:0000313" key="2">
    <source>
        <dbReference type="Proteomes" id="UP001642900"/>
    </source>
</evidence>
<keyword evidence="2" id="KW-1185">Reference proteome</keyword>
<evidence type="ECO:0000313" key="1">
    <source>
        <dbReference type="EMBL" id="NGO55614.1"/>
    </source>
</evidence>
<dbReference type="Proteomes" id="UP001642900">
    <property type="component" value="Unassembled WGS sequence"/>
</dbReference>
<reference evidence="1 2" key="1">
    <citation type="submission" date="2020-02" db="EMBL/GenBank/DDBJ databases">
        <title>Genome sequence of strain CCNWXJ40-4.</title>
        <authorList>
            <person name="Gao J."/>
            <person name="Sun J."/>
        </authorList>
    </citation>
    <scope>NUCLEOTIDE SEQUENCE [LARGE SCALE GENOMIC DNA]</scope>
    <source>
        <strain evidence="1 2">CCNWXJ 40-4</strain>
    </source>
</reference>
<accession>A0A6G4WLW0</accession>
<dbReference type="EMBL" id="JAAKZF010000112">
    <property type="protein sequence ID" value="NGO55614.1"/>
    <property type="molecule type" value="Genomic_DNA"/>
</dbReference>
<proteinExistence type="predicted"/>
<dbReference type="Gene3D" id="3.10.180.10">
    <property type="entry name" value="2,3-Dihydroxybiphenyl 1,2-Dioxygenase, domain 1"/>
    <property type="match status" value="1"/>
</dbReference>
<name>A0A6G4WLW0_9HYPH</name>